<evidence type="ECO:0000259" key="7">
    <source>
        <dbReference type="Pfam" id="PF05826"/>
    </source>
</evidence>
<accession>A0A8I6SDC5</accession>
<organism evidence="8 9">
    <name type="scientific">Cimex lectularius</name>
    <name type="common">Bed bug</name>
    <name type="synonym">Acanthia lectularia</name>
    <dbReference type="NCBI Taxonomy" id="79782"/>
    <lineage>
        <taxon>Eukaryota</taxon>
        <taxon>Metazoa</taxon>
        <taxon>Ecdysozoa</taxon>
        <taxon>Arthropoda</taxon>
        <taxon>Hexapoda</taxon>
        <taxon>Insecta</taxon>
        <taxon>Pterygota</taxon>
        <taxon>Neoptera</taxon>
        <taxon>Paraneoptera</taxon>
        <taxon>Hemiptera</taxon>
        <taxon>Heteroptera</taxon>
        <taxon>Panheteroptera</taxon>
        <taxon>Cimicomorpha</taxon>
        <taxon>Cimicidae</taxon>
        <taxon>Cimex</taxon>
    </lineage>
</organism>
<dbReference type="EC" id="3.1.1.4" evidence="2"/>
<protein>
    <recommendedName>
        <fullName evidence="2">phospholipase A2</fullName>
        <ecNumber evidence="2">3.1.1.4</ecNumber>
    </recommendedName>
    <alternativeName>
        <fullName evidence="5">Phosphatidylcholine 2-acylhydrolase</fullName>
    </alternativeName>
</protein>
<evidence type="ECO:0000256" key="6">
    <source>
        <dbReference type="SAM" id="SignalP"/>
    </source>
</evidence>
<evidence type="ECO:0000256" key="4">
    <source>
        <dbReference type="ARBA" id="ARBA00023098"/>
    </source>
</evidence>
<keyword evidence="6" id="KW-0732">Signal</keyword>
<feature type="signal peptide" evidence="6">
    <location>
        <begin position="1"/>
        <end position="22"/>
    </location>
</feature>
<name>A0A8I6SDC5_CIMLE</name>
<evidence type="ECO:0000256" key="1">
    <source>
        <dbReference type="ARBA" id="ARBA00001913"/>
    </source>
</evidence>
<reference evidence="8" key="1">
    <citation type="submission" date="2022-01" db="UniProtKB">
        <authorList>
            <consortium name="EnsemblMetazoa"/>
        </authorList>
    </citation>
    <scope>IDENTIFICATION</scope>
</reference>
<sequence length="246" mass="28072">MKPVRLFFNVFSLFFLLGPGASQSDMPSFKPYTGARVSNNSNLIVFHCEQTIAVVELKMKRFIENCEFIEVVDVRQKRQELNKLRSLIGKPITLKFPQMMDLMSRCSKIPDVKPQRINNMQSDQPVSQNRNQQSLQLILPGTKWCGTGDIAANYFDLGTQSEIDKCCRLHDICPVKVHGYSFRYGVNNTSPITKSHCKCDQELKRCLKKENQPIANLMGQIYFNVIKIQCVSGTVPNLQVLDQGKY</sequence>
<dbReference type="Proteomes" id="UP000494040">
    <property type="component" value="Unassembled WGS sequence"/>
</dbReference>
<proteinExistence type="predicted"/>
<dbReference type="EnsemblMetazoa" id="XM_014406826.2">
    <property type="protein sequence ID" value="XP_014262312.1"/>
    <property type="gene ID" value="LOC106674217"/>
</dbReference>
<comment type="cofactor">
    <cofactor evidence="1">
        <name>Ca(2+)</name>
        <dbReference type="ChEBI" id="CHEBI:29108"/>
    </cofactor>
</comment>
<dbReference type="GO" id="GO:0004623">
    <property type="term" value="F:phospholipase A2 activity"/>
    <property type="evidence" value="ECO:0007669"/>
    <property type="project" value="UniProtKB-EC"/>
</dbReference>
<dbReference type="OMA" id="VRQMKTY"/>
<evidence type="ECO:0000313" key="8">
    <source>
        <dbReference type="EnsemblMetazoa" id="XP_014262312.1"/>
    </source>
</evidence>
<dbReference type="GO" id="GO:0050482">
    <property type="term" value="P:arachidonate secretion"/>
    <property type="evidence" value="ECO:0007669"/>
    <property type="project" value="InterPro"/>
</dbReference>
<evidence type="ECO:0000256" key="5">
    <source>
        <dbReference type="ARBA" id="ARBA00029903"/>
    </source>
</evidence>
<dbReference type="PANTHER" id="PTHR12253">
    <property type="entry name" value="RH14732P"/>
    <property type="match status" value="1"/>
</dbReference>
<dbReference type="RefSeq" id="XP_014262312.1">
    <property type="nucleotide sequence ID" value="XM_014406826.2"/>
</dbReference>
<dbReference type="OrthoDB" id="6501032at2759"/>
<feature type="chain" id="PRO_5035265239" description="phospholipase A2" evidence="6">
    <location>
        <begin position="23"/>
        <end position="246"/>
    </location>
</feature>
<dbReference type="GO" id="GO:0016042">
    <property type="term" value="P:lipid catabolic process"/>
    <property type="evidence" value="ECO:0007669"/>
    <property type="project" value="UniProtKB-KW"/>
</dbReference>
<dbReference type="CDD" id="cd04704">
    <property type="entry name" value="PLA2_bee_venom_like"/>
    <property type="match status" value="1"/>
</dbReference>
<evidence type="ECO:0000256" key="3">
    <source>
        <dbReference type="ARBA" id="ARBA00022963"/>
    </source>
</evidence>
<evidence type="ECO:0000256" key="2">
    <source>
        <dbReference type="ARBA" id="ARBA00013278"/>
    </source>
</evidence>
<keyword evidence="9" id="KW-1185">Reference proteome</keyword>
<dbReference type="AlphaFoldDB" id="A0A8I6SDC5"/>
<feature type="domain" description="Phospholipase A2-like central" evidence="7">
    <location>
        <begin position="138"/>
        <end position="232"/>
    </location>
</feature>
<keyword evidence="4" id="KW-0443">Lipid metabolism</keyword>
<dbReference type="InterPro" id="IPR036444">
    <property type="entry name" value="PLipase_A2_dom_sf"/>
</dbReference>
<dbReference type="GO" id="GO:0006644">
    <property type="term" value="P:phospholipid metabolic process"/>
    <property type="evidence" value="ECO:0007669"/>
    <property type="project" value="InterPro"/>
</dbReference>
<dbReference type="KEGG" id="clec:106674217"/>
<dbReference type="InterPro" id="IPR016090">
    <property type="entry name" value="PLA2-like_dom"/>
</dbReference>
<dbReference type="SUPFAM" id="SSF48619">
    <property type="entry name" value="Phospholipase A2, PLA2"/>
    <property type="match status" value="1"/>
</dbReference>
<dbReference type="GeneID" id="106674217"/>
<dbReference type="Gene3D" id="1.20.90.10">
    <property type="entry name" value="Phospholipase A2 domain"/>
    <property type="match status" value="1"/>
</dbReference>
<keyword evidence="3" id="KW-0442">Lipid degradation</keyword>
<dbReference type="Pfam" id="PF05826">
    <property type="entry name" value="Phospholip_A2_2"/>
    <property type="match status" value="1"/>
</dbReference>
<evidence type="ECO:0000313" key="9">
    <source>
        <dbReference type="Proteomes" id="UP000494040"/>
    </source>
</evidence>